<comment type="caution">
    <text evidence="8">The sequence shown here is derived from an EMBL/GenBank/DDBJ whole genome shotgun (WGS) entry which is preliminary data.</text>
</comment>
<dbReference type="Gene3D" id="3.30.2130.10">
    <property type="entry name" value="VC0802-like"/>
    <property type="match status" value="1"/>
</dbReference>
<evidence type="ECO:0000256" key="2">
    <source>
        <dbReference type="ARBA" id="ARBA00022679"/>
    </source>
</evidence>
<dbReference type="InterPro" id="IPR001048">
    <property type="entry name" value="Asp/Glu/Uridylate_kinase"/>
</dbReference>
<keyword evidence="4 6" id="KW-0418">Kinase</keyword>
<dbReference type="Pfam" id="PF22468">
    <property type="entry name" value="ACT_9"/>
    <property type="match status" value="1"/>
</dbReference>
<dbReference type="GO" id="GO:0004072">
    <property type="term" value="F:aspartate kinase activity"/>
    <property type="evidence" value="ECO:0007669"/>
    <property type="project" value="UniProtKB-EC"/>
</dbReference>
<evidence type="ECO:0000313" key="8">
    <source>
        <dbReference type="EMBL" id="KAL0632524.1"/>
    </source>
</evidence>
<dbReference type="InterPro" id="IPR001341">
    <property type="entry name" value="Asp_kinase"/>
</dbReference>
<dbReference type="EC" id="2.7.2.4" evidence="6"/>
<keyword evidence="2 6" id="KW-0808">Transferase</keyword>
<evidence type="ECO:0000256" key="6">
    <source>
        <dbReference type="RuleBase" id="RU003448"/>
    </source>
</evidence>
<name>A0ABR3G999_9PEZI</name>
<keyword evidence="9" id="KW-1185">Reference proteome</keyword>
<keyword evidence="3" id="KW-0547">Nucleotide-binding</keyword>
<keyword evidence="5" id="KW-0067">ATP-binding</keyword>
<accession>A0ABR3G999</accession>
<dbReference type="InterPro" id="IPR036393">
    <property type="entry name" value="AceGlu_kinase-like_sf"/>
</dbReference>
<comment type="catalytic activity">
    <reaction evidence="6">
        <text>L-aspartate + ATP = 4-phospho-L-aspartate + ADP</text>
        <dbReference type="Rhea" id="RHEA:23776"/>
        <dbReference type="ChEBI" id="CHEBI:29991"/>
        <dbReference type="ChEBI" id="CHEBI:30616"/>
        <dbReference type="ChEBI" id="CHEBI:57535"/>
        <dbReference type="ChEBI" id="CHEBI:456216"/>
        <dbReference type="EC" id="2.7.2.4"/>
    </reaction>
</comment>
<dbReference type="InterPro" id="IPR054352">
    <property type="entry name" value="ACT_Aspartokinase"/>
</dbReference>
<comment type="similarity">
    <text evidence="1 6">Belongs to the aspartokinase family.</text>
</comment>
<protein>
    <recommendedName>
        <fullName evidence="6">Aspartokinase</fullName>
        <ecNumber evidence="6">2.7.2.4</ecNumber>
    </recommendedName>
</protein>
<dbReference type="PANTHER" id="PTHR21499">
    <property type="entry name" value="ASPARTATE KINASE"/>
    <property type="match status" value="1"/>
</dbReference>
<proteinExistence type="inferred from homology"/>
<dbReference type="SUPFAM" id="SSF55021">
    <property type="entry name" value="ACT-like"/>
    <property type="match status" value="2"/>
</dbReference>
<dbReference type="PANTHER" id="PTHR21499:SF59">
    <property type="entry name" value="ASPARTOKINASE"/>
    <property type="match status" value="1"/>
</dbReference>
<evidence type="ECO:0000256" key="4">
    <source>
        <dbReference type="ARBA" id="ARBA00022777"/>
    </source>
</evidence>
<dbReference type="InterPro" id="IPR002912">
    <property type="entry name" value="ACT_dom"/>
</dbReference>
<dbReference type="InterPro" id="IPR045865">
    <property type="entry name" value="ACT-like_dom_sf"/>
</dbReference>
<dbReference type="PROSITE" id="PS51671">
    <property type="entry name" value="ACT"/>
    <property type="match status" value="1"/>
</dbReference>
<evidence type="ECO:0000259" key="7">
    <source>
        <dbReference type="PROSITE" id="PS51671"/>
    </source>
</evidence>
<organism evidence="8 9">
    <name type="scientific">Discina gigas</name>
    <dbReference type="NCBI Taxonomy" id="1032678"/>
    <lineage>
        <taxon>Eukaryota</taxon>
        <taxon>Fungi</taxon>
        <taxon>Dikarya</taxon>
        <taxon>Ascomycota</taxon>
        <taxon>Pezizomycotina</taxon>
        <taxon>Pezizomycetes</taxon>
        <taxon>Pezizales</taxon>
        <taxon>Discinaceae</taxon>
        <taxon>Discina</taxon>
    </lineage>
</organism>
<dbReference type="SUPFAM" id="SSF53633">
    <property type="entry name" value="Carbamate kinase-like"/>
    <property type="match status" value="1"/>
</dbReference>
<dbReference type="Pfam" id="PF00696">
    <property type="entry name" value="AA_kinase"/>
    <property type="match status" value="1"/>
</dbReference>
<gene>
    <name evidence="8" type="primary">HOM3_1</name>
    <name evidence="8" type="ORF">Q9L58_008581</name>
</gene>
<evidence type="ECO:0000313" key="9">
    <source>
        <dbReference type="Proteomes" id="UP001447188"/>
    </source>
</evidence>
<sequence>MLMSRYVADCACDHGCEAARDPFSLPTSTSNKAPNSLQQEPRDIVPQMPEMVPESKILPGWIVQRFGGVSIQKFGVKIVEDIVKASIKGNRVAIVCSAMDMGCTATEGINGVTSQLLRAAQAALNHKSEEYLDIVDAIEENHIRAANELIGSTETLEYLTESITDECSQLTRLLGAAQILDEMTPRTRDRIIRGGERLSCMLMAALLEDRGIEAEYVNVEGIMDRTHTTNSGLDQELCEFFADRLAKRIQECRGKLPVVTGYFGTLPGMTIGRDYTDLCAAVLTVGLNADELQVWKEVDGIFTADPRAVSTARLIPKITVKEAAELTYSGVEMIHPFAMELVARSNIPIRIKNVQNSTGDGTIIFSEVAATSEGQTSPGHPPKRPTAVAVKNGTVVINIHSNQRSLSYDLFADVFSILRRWRLIPDLISTSEVHVSVALNSLFAESDLKKATQELKKCGTVELTRNLAILSLVGMQMKQLVGIAGCMFSALAKEGVNVEMISQGLSEINISCVIKGEDAIRAMNILHTRMIMHQLDI</sequence>
<dbReference type="Gene3D" id="3.40.1160.10">
    <property type="entry name" value="Acetylglutamate kinase-like"/>
    <property type="match status" value="1"/>
</dbReference>
<evidence type="ECO:0000256" key="5">
    <source>
        <dbReference type="ARBA" id="ARBA00022840"/>
    </source>
</evidence>
<reference evidence="8 9" key="1">
    <citation type="submission" date="2024-02" db="EMBL/GenBank/DDBJ databases">
        <title>Discinaceae phylogenomics.</title>
        <authorList>
            <person name="Dirks A.C."/>
            <person name="James T.Y."/>
        </authorList>
    </citation>
    <scope>NUCLEOTIDE SEQUENCE [LARGE SCALE GENOMIC DNA]</scope>
    <source>
        <strain evidence="8 9">ACD0624</strain>
    </source>
</reference>
<feature type="domain" description="ACT" evidence="7">
    <location>
        <begin position="472"/>
        <end position="537"/>
    </location>
</feature>
<evidence type="ECO:0000256" key="3">
    <source>
        <dbReference type="ARBA" id="ARBA00022741"/>
    </source>
</evidence>
<dbReference type="EMBL" id="JBBBZM010000164">
    <property type="protein sequence ID" value="KAL0632524.1"/>
    <property type="molecule type" value="Genomic_DNA"/>
</dbReference>
<evidence type="ECO:0000256" key="1">
    <source>
        <dbReference type="ARBA" id="ARBA00010122"/>
    </source>
</evidence>
<dbReference type="NCBIfam" id="TIGR00657">
    <property type="entry name" value="asp_kinases"/>
    <property type="match status" value="1"/>
</dbReference>
<dbReference type="Proteomes" id="UP001447188">
    <property type="component" value="Unassembled WGS sequence"/>
</dbReference>